<evidence type="ECO:0000256" key="4">
    <source>
        <dbReference type="ARBA" id="ARBA00011503"/>
    </source>
</evidence>
<evidence type="ECO:0000259" key="14">
    <source>
        <dbReference type="Pfam" id="PF01648"/>
    </source>
</evidence>
<keyword evidence="13" id="KW-0479">Metal-binding</keyword>
<dbReference type="GO" id="GO:0009366">
    <property type="term" value="C:enterobactin synthetase complex"/>
    <property type="evidence" value="ECO:0007669"/>
    <property type="project" value="InterPro"/>
</dbReference>
<comment type="function">
    <text evidence="1">Involved in the biosynthesis of the siderophore enterobactin (enterochelin), which is a macrocyclic trimeric lactone of N-(2,3-dihydroxybenzoyl)-serine. The serine trilactone serves as a scaffolding for the three catechol functionalities that provide hexadentate coordination for the tightly ligated iron(2+) atoms. Plays an essential role in the assembly of the enterobactin by catalyzing the transfer of the 4'-phosphopantetheine (Ppant) moiety from coenzyme A to the apo-domains of both EntB (ArCP domain) and EntF (PCP domain) to yield their holo-forms which make them competent for the activation of 2,3-dihydroxybenzoate (DHB) and L-serine, respectively.</text>
</comment>
<dbReference type="EMBL" id="KP795533">
    <property type="protein sequence ID" value="AKN37379.1"/>
    <property type="molecule type" value="Genomic_DNA"/>
</dbReference>
<evidence type="ECO:0000313" key="20">
    <source>
        <dbReference type="EMBL" id="AKN40115.1"/>
    </source>
</evidence>
<evidence type="ECO:0000256" key="9">
    <source>
        <dbReference type="ARBA" id="ARBA00031996"/>
    </source>
</evidence>
<evidence type="ECO:0000313" key="17">
    <source>
        <dbReference type="EMBL" id="AKN37379.1"/>
    </source>
</evidence>
<evidence type="ECO:0000256" key="5">
    <source>
        <dbReference type="ARBA" id="ARBA00019087"/>
    </source>
</evidence>
<evidence type="ECO:0000256" key="2">
    <source>
        <dbReference type="ARBA" id="ARBA00004993"/>
    </source>
</evidence>
<comment type="pathway">
    <text evidence="2">Siderophore biosynthesis; enterobactin biosynthesis.</text>
</comment>
<dbReference type="InterPro" id="IPR003542">
    <property type="entry name" value="Enbac_synth_compD-like"/>
</dbReference>
<dbReference type="InterPro" id="IPR008278">
    <property type="entry name" value="4-PPantetheinyl_Trfase_dom"/>
</dbReference>
<accession>A0A0H3ZU36</accession>
<protein>
    <recommendedName>
        <fullName evidence="5">Enterobactin synthase component D</fullName>
    </recommendedName>
    <alternativeName>
        <fullName evidence="8">4'-phosphopantetheinyl transferase EntD</fullName>
    </alternativeName>
    <alternativeName>
        <fullName evidence="9">Enterochelin synthase D</fullName>
    </alternativeName>
</protein>
<sequence>MQSALTLVIRKIMFVPLFLSKPSFLPFIKDIEVGYVRSNPALHYCSIVFDSDGYQDSLFDYFNVPFPTSLGSSVQKRRAEYIAARYAAQILLKKLGCGLNVGSSWNREPIWPFGFSGSLSHTSGKAIAVVSQQPNHWSPGIDIEVFEPTVIQESENVFTTNTERNLLKASSMQYELALLVTFSVKESLYKSLYPTVRRYFGFDAAKICSIDNRVGRVSLELTQDLTSVFTKGTKFSGLYSYQDNLMTTLVM</sequence>
<feature type="domain" description="4'-phosphopantetheinyl transferase N-terminal" evidence="15">
    <location>
        <begin position="72"/>
        <end position="131"/>
    </location>
</feature>
<evidence type="ECO:0000313" key="16">
    <source>
        <dbReference type="EMBL" id="AKN35701.1"/>
    </source>
</evidence>
<dbReference type="GO" id="GO:0000287">
    <property type="term" value="F:magnesium ion binding"/>
    <property type="evidence" value="ECO:0007669"/>
    <property type="project" value="InterPro"/>
</dbReference>
<evidence type="ECO:0000256" key="3">
    <source>
        <dbReference type="ARBA" id="ARBA00008342"/>
    </source>
</evidence>
<feature type="domain" description="4'-phosphopantetheinyl transferase" evidence="14">
    <location>
        <begin position="140"/>
        <end position="227"/>
    </location>
</feature>
<dbReference type="GO" id="GO:0009239">
    <property type="term" value="P:enterobactin biosynthetic process"/>
    <property type="evidence" value="ECO:0007669"/>
    <property type="project" value="UniProtKB-UniPathway"/>
</dbReference>
<comment type="catalytic activity">
    <reaction evidence="10">
        <text>apo-[aryl-carrier protein] + CoA = holo-[aryl-carrier protein] + adenosine 3',5'-bisphosphate + H(+)</text>
        <dbReference type="Rhea" id="RHEA:48404"/>
        <dbReference type="Rhea" id="RHEA-COMP:15903"/>
        <dbReference type="Rhea" id="RHEA-COMP:17557"/>
        <dbReference type="ChEBI" id="CHEBI:15378"/>
        <dbReference type="ChEBI" id="CHEBI:29999"/>
        <dbReference type="ChEBI" id="CHEBI:57287"/>
        <dbReference type="ChEBI" id="CHEBI:58343"/>
        <dbReference type="ChEBI" id="CHEBI:64479"/>
    </reaction>
</comment>
<name>A0A0H3ZU36_9VIBR</name>
<dbReference type="Pfam" id="PF17837">
    <property type="entry name" value="4PPT_N"/>
    <property type="match status" value="1"/>
</dbReference>
<dbReference type="InterPro" id="IPR037143">
    <property type="entry name" value="4-PPantetheinyl_Trfase_dom_sf"/>
</dbReference>
<evidence type="ECO:0000256" key="1">
    <source>
        <dbReference type="ARBA" id="ARBA00003937"/>
    </source>
</evidence>
<evidence type="ECO:0000256" key="6">
    <source>
        <dbReference type="ARBA" id="ARBA00022679"/>
    </source>
</evidence>
<keyword evidence="13" id="KW-0460">Magnesium</keyword>
<dbReference type="AlphaFoldDB" id="A0A0H3ZU36"/>
<organism evidence="17">
    <name type="scientific">Vibrio kanaloae</name>
    <dbReference type="NCBI Taxonomy" id="170673"/>
    <lineage>
        <taxon>Bacteria</taxon>
        <taxon>Pseudomonadati</taxon>
        <taxon>Pseudomonadota</taxon>
        <taxon>Gammaproteobacteria</taxon>
        <taxon>Vibrionales</taxon>
        <taxon>Vibrionaceae</taxon>
        <taxon>Vibrio</taxon>
    </lineage>
</organism>
<comment type="catalytic activity">
    <reaction evidence="11">
        <text>apo-[peptidyl-carrier protein] + CoA = holo-[peptidyl-carrier protein] + adenosine 3',5'-bisphosphate + H(+)</text>
        <dbReference type="Rhea" id="RHEA:46228"/>
        <dbReference type="Rhea" id="RHEA-COMP:11479"/>
        <dbReference type="Rhea" id="RHEA-COMP:11480"/>
        <dbReference type="ChEBI" id="CHEBI:15378"/>
        <dbReference type="ChEBI" id="CHEBI:29999"/>
        <dbReference type="ChEBI" id="CHEBI:57287"/>
        <dbReference type="ChEBI" id="CHEBI:58343"/>
        <dbReference type="ChEBI" id="CHEBI:64479"/>
    </reaction>
</comment>
<dbReference type="GO" id="GO:0005886">
    <property type="term" value="C:plasma membrane"/>
    <property type="evidence" value="ECO:0007669"/>
    <property type="project" value="TreeGrafter"/>
</dbReference>
<evidence type="ECO:0000259" key="15">
    <source>
        <dbReference type="Pfam" id="PF17837"/>
    </source>
</evidence>
<evidence type="ECO:0000256" key="8">
    <source>
        <dbReference type="ARBA" id="ARBA00029894"/>
    </source>
</evidence>
<keyword evidence="7" id="KW-0259">Enterobactin biosynthesis</keyword>
<dbReference type="PRINTS" id="PR01399">
    <property type="entry name" value="ENTSNTHTASED"/>
</dbReference>
<feature type="binding site" evidence="12">
    <location>
        <position position="77"/>
    </location>
    <ligand>
        <name>CoA</name>
        <dbReference type="ChEBI" id="CHEBI:57287"/>
    </ligand>
</feature>
<feature type="binding site" evidence="12">
    <location>
        <begin position="120"/>
        <end position="121"/>
    </location>
    <ligand>
        <name>CoA</name>
        <dbReference type="ChEBI" id="CHEBI:57287"/>
    </ligand>
</feature>
<evidence type="ECO:0000256" key="13">
    <source>
        <dbReference type="PIRSR" id="PIRSR603542-2"/>
    </source>
</evidence>
<feature type="binding site" evidence="13">
    <location>
        <position position="142"/>
    </location>
    <ligand>
        <name>Mg(2+)</name>
        <dbReference type="ChEBI" id="CHEBI:18420"/>
    </ligand>
</feature>
<dbReference type="EMBL" id="KP795618">
    <property type="protein sequence ID" value="AKN38873.1"/>
    <property type="molecule type" value="Genomic_DNA"/>
</dbReference>
<evidence type="ECO:0000313" key="19">
    <source>
        <dbReference type="EMBL" id="AKN38873.1"/>
    </source>
</evidence>
<dbReference type="GO" id="GO:0008897">
    <property type="term" value="F:holo-[acyl-carrier-protein] synthase activity"/>
    <property type="evidence" value="ECO:0007669"/>
    <property type="project" value="InterPro"/>
</dbReference>
<evidence type="ECO:0000313" key="18">
    <source>
        <dbReference type="EMBL" id="AKN37809.1"/>
    </source>
</evidence>
<dbReference type="EMBL" id="KP795680">
    <property type="protein sequence ID" value="AKN40115.1"/>
    <property type="molecule type" value="Genomic_DNA"/>
</dbReference>
<evidence type="ECO:0000256" key="11">
    <source>
        <dbReference type="ARBA" id="ARBA00049191"/>
    </source>
</evidence>
<dbReference type="EMBL" id="KP795692">
    <property type="protein sequence ID" value="AKN40350.1"/>
    <property type="molecule type" value="Genomic_DNA"/>
</dbReference>
<evidence type="ECO:0000256" key="7">
    <source>
        <dbReference type="ARBA" id="ARBA00023191"/>
    </source>
</evidence>
<feature type="binding site" evidence="12">
    <location>
        <position position="85"/>
    </location>
    <ligand>
        <name>CoA</name>
        <dbReference type="ChEBI" id="CHEBI:57287"/>
    </ligand>
</feature>
<dbReference type="EMBL" id="KP795551">
    <property type="protein sequence ID" value="AKN37809.1"/>
    <property type="molecule type" value="Genomic_DNA"/>
</dbReference>
<reference evidence="17" key="1">
    <citation type="journal article" date="2015" name="MBio">
        <title>Eco-Evolutionary Dynamics of Episomes among Ecologically Cohesive Bacterial Populations.</title>
        <authorList>
            <person name="Xue H."/>
            <person name="Cordero O.X."/>
            <person name="Camas F.M."/>
            <person name="Trimble W."/>
            <person name="Meyer F."/>
            <person name="Guglielmini J."/>
            <person name="Rocha E.P."/>
            <person name="Polz M.F."/>
        </authorList>
    </citation>
    <scope>NUCLEOTIDE SEQUENCE</scope>
    <source>
        <strain evidence="17">1S_120</strain>
        <strain evidence="16">1S_77</strain>
        <strain evidence="20">5S_149</strain>
        <strain evidence="18">5S_239</strain>
        <strain evidence="19">5S_240</strain>
    </source>
</reference>
<dbReference type="Pfam" id="PF01648">
    <property type="entry name" value="ACPS"/>
    <property type="match status" value="1"/>
</dbReference>
<comment type="cofactor">
    <cofactor evidence="13">
        <name>Mg(2+)</name>
        <dbReference type="ChEBI" id="CHEBI:18420"/>
    </cofactor>
</comment>
<evidence type="ECO:0000313" key="21">
    <source>
        <dbReference type="EMBL" id="AKN40350.1"/>
    </source>
</evidence>
<dbReference type="PANTHER" id="PTHR38096:SF1">
    <property type="entry name" value="ENTEROBACTIN SYNTHASE COMPONENT D"/>
    <property type="match status" value="1"/>
</dbReference>
<feature type="binding site" evidence="12">
    <location>
        <position position="186"/>
    </location>
    <ligand>
        <name>CoA</name>
        <dbReference type="ChEBI" id="CHEBI:57287"/>
    </ligand>
</feature>
<dbReference type="UniPathway" id="UPA00017"/>
<dbReference type="PANTHER" id="PTHR38096">
    <property type="entry name" value="ENTEROBACTIN SYNTHASE COMPONENT D"/>
    <property type="match status" value="1"/>
</dbReference>
<dbReference type="SUPFAM" id="SSF56214">
    <property type="entry name" value="4'-phosphopantetheinyl transferase"/>
    <property type="match status" value="1"/>
</dbReference>
<feature type="binding site" evidence="13">
    <location>
        <position position="143"/>
    </location>
    <ligand>
        <name>Mg(2+)</name>
        <dbReference type="ChEBI" id="CHEBI:18420"/>
    </ligand>
</feature>
<evidence type="ECO:0000256" key="10">
    <source>
        <dbReference type="ARBA" id="ARBA00049176"/>
    </source>
</evidence>
<comment type="subunit">
    <text evidence="4">EntB, EntD, EntE, and EntF form a multienzyme complex called enterobactin synthase.</text>
</comment>
<dbReference type="InterPro" id="IPR041354">
    <property type="entry name" value="4PPT_N"/>
</dbReference>
<evidence type="ECO:0000256" key="12">
    <source>
        <dbReference type="PIRSR" id="PIRSR603542-1"/>
    </source>
</evidence>
<feature type="binding site" evidence="12">
    <location>
        <position position="142"/>
    </location>
    <ligand>
        <name>CoA</name>
        <dbReference type="ChEBI" id="CHEBI:57287"/>
    </ligand>
</feature>
<feature type="binding site" evidence="12">
    <location>
        <position position="190"/>
    </location>
    <ligand>
        <name>CoA</name>
        <dbReference type="ChEBI" id="CHEBI:57287"/>
    </ligand>
</feature>
<dbReference type="EMBL" id="KP795447">
    <property type="protein sequence ID" value="AKN35701.1"/>
    <property type="molecule type" value="Genomic_DNA"/>
</dbReference>
<comment type="similarity">
    <text evidence="3">Belongs to the P-Pant transferase superfamily. EntD family.</text>
</comment>
<proteinExistence type="inferred from homology"/>
<keyword evidence="6 21" id="KW-0808">Transferase</keyword>
<feature type="binding site" evidence="13">
    <location>
        <position position="144"/>
    </location>
    <ligand>
        <name>Mg(2+)</name>
        <dbReference type="ChEBI" id="CHEBI:18420"/>
    </ligand>
</feature>